<dbReference type="PANTHER" id="PTHR40064">
    <property type="entry name" value="MEMBRANE PROTEIN-RELATED"/>
    <property type="match status" value="1"/>
</dbReference>
<dbReference type="AlphaFoldDB" id="I8AG70"/>
<keyword evidence="2" id="KW-1003">Cell membrane</keyword>
<dbReference type="PANTHER" id="PTHR40064:SF1">
    <property type="entry name" value="MEMBRANE PROTEIN"/>
    <property type="match status" value="1"/>
</dbReference>
<dbReference type="GO" id="GO:0005886">
    <property type="term" value="C:plasma membrane"/>
    <property type="evidence" value="ECO:0007669"/>
    <property type="project" value="UniProtKB-SubCell"/>
</dbReference>
<dbReference type="InterPro" id="IPR052984">
    <property type="entry name" value="UPF0421"/>
</dbReference>
<feature type="transmembrane region" description="Helical" evidence="6">
    <location>
        <begin position="121"/>
        <end position="142"/>
    </location>
</feature>
<keyword evidence="5 6" id="KW-0472">Membrane</keyword>
<dbReference type="OrthoDB" id="1653617at2"/>
<dbReference type="Proteomes" id="UP000004080">
    <property type="component" value="Unassembled WGS sequence"/>
</dbReference>
<gene>
    <name evidence="7" type="ORF">A374_13235</name>
</gene>
<comment type="caution">
    <text evidence="7">The sequence shown here is derived from an EMBL/GenBank/DDBJ whole genome shotgun (WGS) entry which is preliminary data.</text>
</comment>
<keyword evidence="8" id="KW-1185">Reference proteome</keyword>
<dbReference type="EMBL" id="AKKV01000030">
    <property type="protein sequence ID" value="EIT84657.1"/>
    <property type="molecule type" value="Genomic_DNA"/>
</dbReference>
<reference evidence="7 8" key="1">
    <citation type="journal article" date="2012" name="J. Bacteriol.">
        <title>Genome of Bacillus macauensis ZFHKF-1, a Long-Chain-Forming Bacterium.</title>
        <authorList>
            <person name="Cai L."/>
            <person name="Zhang T."/>
        </authorList>
    </citation>
    <scope>NUCLEOTIDE SEQUENCE [LARGE SCALE GENOMIC DNA]</scope>
    <source>
        <strain evidence="7 8">ZFHKF-1</strain>
    </source>
</reference>
<evidence type="ECO:0000256" key="5">
    <source>
        <dbReference type="ARBA" id="ARBA00023136"/>
    </source>
</evidence>
<feature type="transmembrane region" description="Helical" evidence="6">
    <location>
        <begin position="12"/>
        <end position="39"/>
    </location>
</feature>
<proteinExistence type="predicted"/>
<evidence type="ECO:0000256" key="3">
    <source>
        <dbReference type="ARBA" id="ARBA00022692"/>
    </source>
</evidence>
<organism evidence="7 8">
    <name type="scientific">Fictibacillus macauensis ZFHKF-1</name>
    <dbReference type="NCBI Taxonomy" id="1196324"/>
    <lineage>
        <taxon>Bacteria</taxon>
        <taxon>Bacillati</taxon>
        <taxon>Bacillota</taxon>
        <taxon>Bacilli</taxon>
        <taxon>Bacillales</taxon>
        <taxon>Fictibacillaceae</taxon>
        <taxon>Fictibacillus</taxon>
    </lineage>
</organism>
<evidence type="ECO:0000313" key="8">
    <source>
        <dbReference type="Proteomes" id="UP000004080"/>
    </source>
</evidence>
<comment type="subcellular location">
    <subcellularLocation>
        <location evidence="1">Cell membrane</location>
        <topology evidence="1">Multi-pass membrane protein</topology>
    </subcellularLocation>
</comment>
<dbReference type="RefSeq" id="WP_007202725.1">
    <property type="nucleotide sequence ID" value="NZ_AKKV01000030.1"/>
</dbReference>
<feature type="transmembrane region" description="Helical" evidence="6">
    <location>
        <begin position="59"/>
        <end position="91"/>
    </location>
</feature>
<dbReference type="eggNOG" id="COG4129">
    <property type="taxonomic scope" value="Bacteria"/>
</dbReference>
<evidence type="ECO:0000313" key="7">
    <source>
        <dbReference type="EMBL" id="EIT84657.1"/>
    </source>
</evidence>
<evidence type="ECO:0000256" key="6">
    <source>
        <dbReference type="SAM" id="Phobius"/>
    </source>
</evidence>
<evidence type="ECO:0000256" key="1">
    <source>
        <dbReference type="ARBA" id="ARBA00004651"/>
    </source>
</evidence>
<evidence type="ECO:0000256" key="2">
    <source>
        <dbReference type="ARBA" id="ARBA00022475"/>
    </source>
</evidence>
<protein>
    <recommendedName>
        <fullName evidence="9">Lipoprotein</fullName>
    </recommendedName>
</protein>
<keyword evidence="3 6" id="KW-0812">Transmembrane</keyword>
<keyword evidence="4 6" id="KW-1133">Transmembrane helix</keyword>
<dbReference type="InterPro" id="IPR010343">
    <property type="entry name" value="ArAE_1"/>
</dbReference>
<evidence type="ECO:0008006" key="9">
    <source>
        <dbReference type="Google" id="ProtNLM"/>
    </source>
</evidence>
<evidence type="ECO:0000256" key="4">
    <source>
        <dbReference type="ARBA" id="ARBA00022989"/>
    </source>
</evidence>
<name>I8AG70_9BACL</name>
<sequence>MKFGARMIKTGLAITMAIYLATLLGLSTPVFAAIAATFAIQPSIYRSYQTIIDQVQGNIVGAIFAIVAVLTIGNSPFVIGFVVILVIAVNLKLKIEKTISLAVVTVIAIMESQTGDFVSFALGRFLLVMLGVVSAFIVNLVFMPPKHETKLYFSISHLTDDIIKWMRMISRHATEYAAAKDDIGAMKDRMIKMDQLYLLYKEDRTYFKAHQFTKGRKLVIYRQMIFTTKKSFELLRKLNRNENELICMPEPLQTLMTEQLDFLTTYHEQILLKYTGKIRSQHAACMYEEYCEHKNQLMSTFMSYYTTPENEKWMHLFPIFALIIDYSDQLEHLDRLVESFKNFHTDDNELNLKEGQSE</sequence>
<accession>I8AG70</accession>
<dbReference type="PATRIC" id="fig|1196324.3.peg.2703"/>
<dbReference type="Pfam" id="PF06081">
    <property type="entry name" value="ArAE_1"/>
    <property type="match status" value="1"/>
</dbReference>
<feature type="transmembrane region" description="Helical" evidence="6">
    <location>
        <begin position="98"/>
        <end position="115"/>
    </location>
</feature>
<dbReference type="STRING" id="1196324.A374_13235"/>